<reference evidence="6 7" key="1">
    <citation type="submission" date="2014-01" db="EMBL/GenBank/DDBJ databases">
        <title>Roseivivax isoporae LMG 25204 Genome Sequencing.</title>
        <authorList>
            <person name="Lai Q."/>
            <person name="Li G."/>
            <person name="Shao Z."/>
        </authorList>
    </citation>
    <scope>NUCLEOTIDE SEQUENCE [LARGE SCALE GENOMIC DNA]</scope>
    <source>
        <strain evidence="6 7">LMG 25204</strain>
    </source>
</reference>
<gene>
    <name evidence="6" type="ORF">RISW2_20180</name>
</gene>
<dbReference type="AlphaFoldDB" id="X7FD39"/>
<dbReference type="Pfam" id="PF01553">
    <property type="entry name" value="Acyltransferase"/>
    <property type="match status" value="1"/>
</dbReference>
<dbReference type="eggNOG" id="COG0204">
    <property type="taxonomic scope" value="Bacteria"/>
</dbReference>
<keyword evidence="7" id="KW-1185">Reference proteome</keyword>
<evidence type="ECO:0000313" key="7">
    <source>
        <dbReference type="Proteomes" id="UP000023430"/>
    </source>
</evidence>
<proteinExistence type="predicted"/>
<evidence type="ECO:0000256" key="3">
    <source>
        <dbReference type="ARBA" id="ARBA00023315"/>
    </source>
</evidence>
<organism evidence="6 7">
    <name type="scientific">Roseivivax isoporae LMG 25204</name>
    <dbReference type="NCBI Taxonomy" id="1449351"/>
    <lineage>
        <taxon>Bacteria</taxon>
        <taxon>Pseudomonadati</taxon>
        <taxon>Pseudomonadota</taxon>
        <taxon>Alphaproteobacteria</taxon>
        <taxon>Rhodobacterales</taxon>
        <taxon>Roseobacteraceae</taxon>
        <taxon>Roseivivax</taxon>
    </lineage>
</organism>
<feature type="domain" description="Phospholipid/glycerol acyltransferase" evidence="5">
    <location>
        <begin position="76"/>
        <end position="190"/>
    </location>
</feature>
<dbReference type="PANTHER" id="PTHR10434:SF40">
    <property type="entry name" value="1-ACYL-SN-GLYCEROL-3-PHOSPHATE ACYLTRANSFERASE"/>
    <property type="match status" value="1"/>
</dbReference>
<dbReference type="GO" id="GO:0003841">
    <property type="term" value="F:1-acylglycerol-3-phosphate O-acyltransferase activity"/>
    <property type="evidence" value="ECO:0007669"/>
    <property type="project" value="TreeGrafter"/>
</dbReference>
<dbReference type="PANTHER" id="PTHR10434">
    <property type="entry name" value="1-ACYL-SN-GLYCEROL-3-PHOSPHATE ACYLTRANSFERASE"/>
    <property type="match status" value="1"/>
</dbReference>
<evidence type="ECO:0000313" key="6">
    <source>
        <dbReference type="EMBL" id="ETX29969.1"/>
    </source>
</evidence>
<dbReference type="SMART" id="SM00563">
    <property type="entry name" value="PlsC"/>
    <property type="match status" value="1"/>
</dbReference>
<comment type="caution">
    <text evidence="6">The sequence shown here is derived from an EMBL/GenBank/DDBJ whole genome shotgun (WGS) entry which is preliminary data.</text>
</comment>
<evidence type="ECO:0000256" key="1">
    <source>
        <dbReference type="ARBA" id="ARBA00005189"/>
    </source>
</evidence>
<dbReference type="CDD" id="cd07989">
    <property type="entry name" value="LPLAT_AGPAT-like"/>
    <property type="match status" value="1"/>
</dbReference>
<sequence>MTGPVSALQWLRSLIFVVQGSVAMVLWGIVLLPGALVSRRVARFACRSYAYYAMWTARWMVGIRTEIRGTPPTDEVLVAAKHQSFLDIMMIFAVLPQAKFIMKRELLWTPAIGQYAWRIGCVPVDRGKRGQAIRKMVADVEKGRAYPGQLVIYPQGTRVAPHARVPYKVGTAVLFRELGQDCVPVATNVGLFWPRSGILKRPGLGVVEFLPRIPADTPPETFLARVETEIERATDRLLTEAEHAQDR</sequence>
<dbReference type="SUPFAM" id="SSF69593">
    <property type="entry name" value="Glycerol-3-phosphate (1)-acyltransferase"/>
    <property type="match status" value="1"/>
</dbReference>
<dbReference type="RefSeq" id="WP_043767759.1">
    <property type="nucleotide sequence ID" value="NZ_JAME01000006.1"/>
</dbReference>
<name>X7FD39_9RHOB</name>
<dbReference type="OrthoDB" id="5290997at2"/>
<dbReference type="EMBL" id="JAME01000006">
    <property type="protein sequence ID" value="ETX29969.1"/>
    <property type="molecule type" value="Genomic_DNA"/>
</dbReference>
<dbReference type="Proteomes" id="UP000023430">
    <property type="component" value="Unassembled WGS sequence"/>
</dbReference>
<feature type="transmembrane region" description="Helical" evidence="4">
    <location>
        <begin position="14"/>
        <end position="37"/>
    </location>
</feature>
<dbReference type="STRING" id="1449351.RISW2_20180"/>
<protein>
    <submittedName>
        <fullName evidence="6">Glycerol acyltransferase</fullName>
    </submittedName>
</protein>
<keyword evidence="4" id="KW-0812">Transmembrane</keyword>
<keyword evidence="4" id="KW-1133">Transmembrane helix</keyword>
<evidence type="ECO:0000259" key="5">
    <source>
        <dbReference type="SMART" id="SM00563"/>
    </source>
</evidence>
<dbReference type="InterPro" id="IPR002123">
    <property type="entry name" value="Plipid/glycerol_acylTrfase"/>
</dbReference>
<keyword evidence="4" id="KW-0472">Membrane</keyword>
<keyword evidence="2 6" id="KW-0808">Transferase</keyword>
<keyword evidence="3 6" id="KW-0012">Acyltransferase</keyword>
<dbReference type="PATRIC" id="fig|1449351.3.peg.1164"/>
<evidence type="ECO:0000256" key="2">
    <source>
        <dbReference type="ARBA" id="ARBA00022679"/>
    </source>
</evidence>
<dbReference type="GO" id="GO:0006654">
    <property type="term" value="P:phosphatidic acid biosynthetic process"/>
    <property type="evidence" value="ECO:0007669"/>
    <property type="project" value="TreeGrafter"/>
</dbReference>
<evidence type="ECO:0000256" key="4">
    <source>
        <dbReference type="SAM" id="Phobius"/>
    </source>
</evidence>
<comment type="pathway">
    <text evidence="1">Lipid metabolism.</text>
</comment>
<accession>X7FD39</accession>